<gene>
    <name evidence="1" type="ORF">SAMN02745207_02426</name>
</gene>
<dbReference type="EMBL" id="FQXM01000012">
    <property type="protein sequence ID" value="SHH77274.1"/>
    <property type="molecule type" value="Genomic_DNA"/>
</dbReference>
<organism evidence="1 2">
    <name type="scientific">Clostridium grantii DSM 8605</name>
    <dbReference type="NCBI Taxonomy" id="1121316"/>
    <lineage>
        <taxon>Bacteria</taxon>
        <taxon>Bacillati</taxon>
        <taxon>Bacillota</taxon>
        <taxon>Clostridia</taxon>
        <taxon>Eubacteriales</taxon>
        <taxon>Clostridiaceae</taxon>
        <taxon>Clostridium</taxon>
    </lineage>
</organism>
<keyword evidence="2" id="KW-1185">Reference proteome</keyword>
<dbReference type="Proteomes" id="UP000184447">
    <property type="component" value="Unassembled WGS sequence"/>
</dbReference>
<evidence type="ECO:0000313" key="1">
    <source>
        <dbReference type="EMBL" id="SHH77274.1"/>
    </source>
</evidence>
<dbReference type="STRING" id="1121316.SAMN02745207_02426"/>
<dbReference type="InterPro" id="IPR024997">
    <property type="entry name" value="DUF3892"/>
</dbReference>
<dbReference type="AlphaFoldDB" id="A0A1M5VQK7"/>
<proteinExistence type="predicted"/>
<sequence>MKIVKIRKNNDGDITNVMNEQGEVLPLTKAVALAKAGEICCVTVTKNRNGVEVLDSTFRSAREDRLENLPEF</sequence>
<reference evidence="1 2" key="1">
    <citation type="submission" date="2016-11" db="EMBL/GenBank/DDBJ databases">
        <authorList>
            <person name="Jaros S."/>
            <person name="Januszkiewicz K."/>
            <person name="Wedrychowicz H."/>
        </authorList>
    </citation>
    <scope>NUCLEOTIDE SEQUENCE [LARGE SCALE GENOMIC DNA]</scope>
    <source>
        <strain evidence="1 2">DSM 8605</strain>
    </source>
</reference>
<accession>A0A1M5VQK7</accession>
<protein>
    <recommendedName>
        <fullName evidence="3">DUF3892 domain-containing protein</fullName>
    </recommendedName>
</protein>
<dbReference type="RefSeq" id="WP_084133538.1">
    <property type="nucleotide sequence ID" value="NZ_FQXM01000012.1"/>
</dbReference>
<evidence type="ECO:0000313" key="2">
    <source>
        <dbReference type="Proteomes" id="UP000184447"/>
    </source>
</evidence>
<evidence type="ECO:0008006" key="3">
    <source>
        <dbReference type="Google" id="ProtNLM"/>
    </source>
</evidence>
<dbReference type="OrthoDB" id="1911032at2"/>
<dbReference type="Pfam" id="PF13031">
    <property type="entry name" value="DUF3892"/>
    <property type="match status" value="1"/>
</dbReference>
<name>A0A1M5VQK7_9CLOT</name>